<name>A0A326U675_THEHA</name>
<protein>
    <recommendedName>
        <fullName evidence="5">Zinc ribbon protein</fullName>
    </recommendedName>
</protein>
<dbReference type="RefSeq" id="WP_111323975.1">
    <property type="nucleotide sequence ID" value="NZ_BIFX01000001.1"/>
</dbReference>
<evidence type="ECO:0000256" key="2">
    <source>
        <dbReference type="SAM" id="Phobius"/>
    </source>
</evidence>
<accession>A0A326U675</accession>
<organism evidence="3 4">
    <name type="scientific">Thermosporothrix hazakensis</name>
    <dbReference type="NCBI Taxonomy" id="644383"/>
    <lineage>
        <taxon>Bacteria</taxon>
        <taxon>Bacillati</taxon>
        <taxon>Chloroflexota</taxon>
        <taxon>Ktedonobacteria</taxon>
        <taxon>Ktedonobacterales</taxon>
        <taxon>Thermosporotrichaceae</taxon>
        <taxon>Thermosporothrix</taxon>
    </lineage>
</organism>
<evidence type="ECO:0000313" key="3">
    <source>
        <dbReference type="EMBL" id="PZW27532.1"/>
    </source>
</evidence>
<feature type="transmembrane region" description="Helical" evidence="2">
    <location>
        <begin position="63"/>
        <end position="83"/>
    </location>
</feature>
<keyword evidence="2" id="KW-0472">Membrane</keyword>
<dbReference type="Proteomes" id="UP000248806">
    <property type="component" value="Unassembled WGS sequence"/>
</dbReference>
<evidence type="ECO:0000313" key="4">
    <source>
        <dbReference type="Proteomes" id="UP000248806"/>
    </source>
</evidence>
<gene>
    <name evidence="3" type="ORF">EI42_03619</name>
</gene>
<dbReference type="EMBL" id="QKUF01000012">
    <property type="protein sequence ID" value="PZW27532.1"/>
    <property type="molecule type" value="Genomic_DNA"/>
</dbReference>
<keyword evidence="4" id="KW-1185">Reference proteome</keyword>
<keyword evidence="2" id="KW-0812">Transmembrane</keyword>
<sequence>MATCPRCGAEQSTAAHFCTRCGQKISSDSTNTANTQAAKPPESQSQTNTIPWIITPAGKATSLIIAGVIILGSIGAAVVYYFLSQPKPTLSVTSKYHIGSTPAGASSTTLHVTGQYFAANAPITFLLDNRPLQTAEVRSDENGNIATNLTISESWKPGKHTLTARDTANSTDEGVTIQIVPPGEANTPGPHGSPSNTSAFQLQIQQQYTEDGGTSRAFQLTFHFSGQPQQPNVANGHPCGTGKTYIVTLSGSTKNTGADYQEQRTLSCELTYKSGELTYKEMVIKSTLKYTTENGTNGTCTIASPRPFVTLEGAFTGPGAVSGTIQVKRLDFACDPAITSWFIIGGQGKWNTTFSQ</sequence>
<comment type="caution">
    <text evidence="3">The sequence shown here is derived from an EMBL/GenBank/DDBJ whole genome shotgun (WGS) entry which is preliminary data.</text>
</comment>
<proteinExistence type="predicted"/>
<keyword evidence="2" id="KW-1133">Transmembrane helix</keyword>
<dbReference type="OrthoDB" id="144162at2"/>
<feature type="region of interest" description="Disordered" evidence="1">
    <location>
        <begin position="29"/>
        <end position="48"/>
    </location>
</feature>
<evidence type="ECO:0000256" key="1">
    <source>
        <dbReference type="SAM" id="MobiDB-lite"/>
    </source>
</evidence>
<dbReference type="AlphaFoldDB" id="A0A326U675"/>
<reference evidence="3 4" key="1">
    <citation type="submission" date="2018-06" db="EMBL/GenBank/DDBJ databases">
        <title>Genomic Encyclopedia of Archaeal and Bacterial Type Strains, Phase II (KMG-II): from individual species to whole genera.</title>
        <authorList>
            <person name="Goeker M."/>
        </authorList>
    </citation>
    <scope>NUCLEOTIDE SEQUENCE [LARGE SCALE GENOMIC DNA]</scope>
    <source>
        <strain evidence="3 4">ATCC BAA-1881</strain>
    </source>
</reference>
<evidence type="ECO:0008006" key="5">
    <source>
        <dbReference type="Google" id="ProtNLM"/>
    </source>
</evidence>